<dbReference type="CDD" id="cd00009">
    <property type="entry name" value="AAA"/>
    <property type="match status" value="1"/>
</dbReference>
<evidence type="ECO:0000313" key="1">
    <source>
        <dbReference type="EMBL" id="WCO66490.1"/>
    </source>
</evidence>
<dbReference type="PANTHER" id="PTHR11669:SF8">
    <property type="entry name" value="DNA POLYMERASE III SUBUNIT DELTA"/>
    <property type="match status" value="1"/>
</dbReference>
<dbReference type="InterPro" id="IPR050238">
    <property type="entry name" value="DNA_Rep/Repair_Clamp_Loader"/>
</dbReference>
<organism evidence="1 2">
    <name type="scientific">Iamia majanohamensis</name>
    <dbReference type="NCBI Taxonomy" id="467976"/>
    <lineage>
        <taxon>Bacteria</taxon>
        <taxon>Bacillati</taxon>
        <taxon>Actinomycetota</taxon>
        <taxon>Acidimicrobiia</taxon>
        <taxon>Acidimicrobiales</taxon>
        <taxon>Iamiaceae</taxon>
        <taxon>Iamia</taxon>
    </lineage>
</organism>
<sequence length="367" mass="38884">MTPEPALAPGLDDPWAAVPGQERAVAQLRASAADPVHAYLFLGPPGSGATTAARVFAGEVLAATATDEAGARRHRTLAAEDQHPDVNVVRREGASIFVGQATEIVRLASMRPVEGDRKVLILEEFHLVADATAAKLLKTVEEPPGGTVFVILAEDVPDELVTIASRCVRVEFPAITTEVVARVLEDDGLDPARAAEVAAAAHGDVDRARLLAADERFALRVAAWREVPGRLDGTGAVVARTVAELRAAIDDASAALQARHEAEVAEVEERIERYGQRGAGARRLAESHKRQLRRLRTDEVRMGLGELAHAYRDALLAAADAGADGPARAEAAAGALTAINEALDALVRNPNEELLLQALLLRLPPGR</sequence>
<dbReference type="EMBL" id="CP116942">
    <property type="protein sequence ID" value="WCO66490.1"/>
    <property type="molecule type" value="Genomic_DNA"/>
</dbReference>
<protein>
    <submittedName>
        <fullName evidence="1">AAA family ATPase</fullName>
    </submittedName>
</protein>
<gene>
    <name evidence="1" type="ORF">PO878_18495</name>
</gene>
<reference evidence="1" key="1">
    <citation type="submission" date="2023-01" db="EMBL/GenBank/DDBJ databases">
        <title>The diversity of Class Acidimicrobiia in South China Sea sediment environments and the proposal of Iamia marina sp. nov., a novel species of the genus Iamia.</title>
        <authorList>
            <person name="He Y."/>
            <person name="Tian X."/>
        </authorList>
    </citation>
    <scope>NUCLEOTIDE SEQUENCE</scope>
    <source>
        <strain evidence="1">DSM 19957</strain>
    </source>
</reference>
<proteinExistence type="predicted"/>
<dbReference type="KEGG" id="ima:PO878_18495"/>
<dbReference type="RefSeq" id="WP_272736013.1">
    <property type="nucleotide sequence ID" value="NZ_CP116942.1"/>
</dbReference>
<dbReference type="Gene3D" id="3.40.50.300">
    <property type="entry name" value="P-loop containing nucleotide triphosphate hydrolases"/>
    <property type="match status" value="1"/>
</dbReference>
<name>A0AAF0BV72_9ACTN</name>
<dbReference type="Pfam" id="PF13177">
    <property type="entry name" value="DNA_pol3_delta2"/>
    <property type="match status" value="1"/>
</dbReference>
<evidence type="ECO:0000313" key="2">
    <source>
        <dbReference type="Proteomes" id="UP001216390"/>
    </source>
</evidence>
<accession>A0AAF0BV72</accession>
<dbReference type="GO" id="GO:0006261">
    <property type="term" value="P:DNA-templated DNA replication"/>
    <property type="evidence" value="ECO:0007669"/>
    <property type="project" value="TreeGrafter"/>
</dbReference>
<keyword evidence="2" id="KW-1185">Reference proteome</keyword>
<dbReference type="AlphaFoldDB" id="A0AAF0BV72"/>
<dbReference type="InterPro" id="IPR027417">
    <property type="entry name" value="P-loop_NTPase"/>
</dbReference>
<dbReference type="Proteomes" id="UP001216390">
    <property type="component" value="Chromosome"/>
</dbReference>
<dbReference type="SUPFAM" id="SSF52540">
    <property type="entry name" value="P-loop containing nucleoside triphosphate hydrolases"/>
    <property type="match status" value="1"/>
</dbReference>
<dbReference type="PANTHER" id="PTHR11669">
    <property type="entry name" value="REPLICATION FACTOR C / DNA POLYMERASE III GAMMA-TAU SUBUNIT"/>
    <property type="match status" value="1"/>
</dbReference>